<evidence type="ECO:0000313" key="4">
    <source>
        <dbReference type="EMBL" id="MBB5634505.1"/>
    </source>
</evidence>
<dbReference type="PANTHER" id="PTHR43798">
    <property type="entry name" value="MONOACYLGLYCEROL LIPASE"/>
    <property type="match status" value="1"/>
</dbReference>
<evidence type="ECO:0000256" key="1">
    <source>
        <dbReference type="ARBA" id="ARBA00010088"/>
    </source>
</evidence>
<dbReference type="PANTHER" id="PTHR43798:SF33">
    <property type="entry name" value="HYDROLASE, PUTATIVE (AFU_ORTHOLOGUE AFUA_2G14860)-RELATED"/>
    <property type="match status" value="1"/>
</dbReference>
<keyword evidence="2" id="KW-0378">Hydrolase</keyword>
<comment type="caution">
    <text evidence="4">The sequence shown here is derived from an EMBL/GenBank/DDBJ whole genome shotgun (WGS) entry which is preliminary data.</text>
</comment>
<dbReference type="EMBL" id="JACHCE010000001">
    <property type="protein sequence ID" value="MBB5634505.1"/>
    <property type="molecule type" value="Genomic_DNA"/>
</dbReference>
<dbReference type="Pfam" id="PF00561">
    <property type="entry name" value="Abhydrolase_1"/>
    <property type="match status" value="1"/>
</dbReference>
<protein>
    <submittedName>
        <fullName evidence="4">Pimeloyl-ACP methyl ester carboxylesterase</fullName>
    </submittedName>
</protein>
<reference evidence="4 5" key="1">
    <citation type="submission" date="2020-08" db="EMBL/GenBank/DDBJ databases">
        <title>Genomic Encyclopedia of Type Strains, Phase IV (KMG-V): Genome sequencing to study the core and pangenomes of soil and plant-associated prokaryotes.</title>
        <authorList>
            <person name="Whitman W."/>
        </authorList>
    </citation>
    <scope>NUCLEOTIDE SEQUENCE [LARGE SCALE GENOMIC DNA]</scope>
    <source>
        <strain evidence="4 5">S3M1</strain>
    </source>
</reference>
<dbReference type="InterPro" id="IPR002410">
    <property type="entry name" value="Peptidase_S33"/>
</dbReference>
<name>A0A7W8ZIH2_9SPHI</name>
<feature type="domain" description="AB hydrolase-1" evidence="3">
    <location>
        <begin position="62"/>
        <end position="310"/>
    </location>
</feature>
<evidence type="ECO:0000313" key="5">
    <source>
        <dbReference type="Proteomes" id="UP000537204"/>
    </source>
</evidence>
<accession>A0A7W8ZIH2</accession>
<dbReference type="Proteomes" id="UP000537204">
    <property type="component" value="Unassembled WGS sequence"/>
</dbReference>
<proteinExistence type="inferred from homology"/>
<evidence type="ECO:0000259" key="3">
    <source>
        <dbReference type="Pfam" id="PF00561"/>
    </source>
</evidence>
<gene>
    <name evidence="4" type="ORF">HDE68_000390</name>
</gene>
<dbReference type="InterPro" id="IPR029058">
    <property type="entry name" value="AB_hydrolase_fold"/>
</dbReference>
<dbReference type="Gene3D" id="3.40.50.1820">
    <property type="entry name" value="alpha/beta hydrolase"/>
    <property type="match status" value="1"/>
</dbReference>
<dbReference type="GO" id="GO:0016020">
    <property type="term" value="C:membrane"/>
    <property type="evidence" value="ECO:0007669"/>
    <property type="project" value="TreeGrafter"/>
</dbReference>
<dbReference type="PRINTS" id="PR00793">
    <property type="entry name" value="PROAMNOPTASE"/>
</dbReference>
<dbReference type="RefSeq" id="WP_183878369.1">
    <property type="nucleotide sequence ID" value="NZ_JACHCE010000001.1"/>
</dbReference>
<sequence length="329" mass="37670">MKKIFLIAVLILIFVINRAEVCGCTGLPVDLRVITAIDTTEIISIGGIKQLISIKGENKENPILLFLHGGPGSSLMEPADKFTDRLQKEFVVVQWDQRETGGTLKLNPSPKKLTVKLMQDDTYEVVKLLLKKFNHKKLYLASHSWGSVLAFNIADKYPELLSAYIAISPIIDQLKSAKLTEKTLKEWALKNKNEQALKELALVKIPFQQEEDLFYSQKWLFIRNGVEFAKKDDFKSKYYAWMSVWFPVWKESIGGNLFKDLPSVKCPVYFIEGNADGLAAHAIVEDYYKFLKAPKKDFFWFSNSGHTIFNTEPEKLQEVIITEILRKNK</sequence>
<dbReference type="GO" id="GO:0008233">
    <property type="term" value="F:peptidase activity"/>
    <property type="evidence" value="ECO:0007669"/>
    <property type="project" value="InterPro"/>
</dbReference>
<dbReference type="GO" id="GO:0006508">
    <property type="term" value="P:proteolysis"/>
    <property type="evidence" value="ECO:0007669"/>
    <property type="project" value="InterPro"/>
</dbReference>
<dbReference type="SUPFAM" id="SSF53474">
    <property type="entry name" value="alpha/beta-Hydrolases"/>
    <property type="match status" value="1"/>
</dbReference>
<dbReference type="AlphaFoldDB" id="A0A7W8ZIH2"/>
<dbReference type="InterPro" id="IPR000073">
    <property type="entry name" value="AB_hydrolase_1"/>
</dbReference>
<organism evidence="4 5">
    <name type="scientific">Pedobacter cryoconitis</name>
    <dbReference type="NCBI Taxonomy" id="188932"/>
    <lineage>
        <taxon>Bacteria</taxon>
        <taxon>Pseudomonadati</taxon>
        <taxon>Bacteroidota</taxon>
        <taxon>Sphingobacteriia</taxon>
        <taxon>Sphingobacteriales</taxon>
        <taxon>Sphingobacteriaceae</taxon>
        <taxon>Pedobacter</taxon>
    </lineage>
</organism>
<evidence type="ECO:0000256" key="2">
    <source>
        <dbReference type="ARBA" id="ARBA00022801"/>
    </source>
</evidence>
<comment type="similarity">
    <text evidence="1">Belongs to the peptidase S33 family.</text>
</comment>
<dbReference type="InterPro" id="IPR050266">
    <property type="entry name" value="AB_hydrolase_sf"/>
</dbReference>